<dbReference type="OrthoDB" id="160645at2759"/>
<dbReference type="Pfam" id="PF00024">
    <property type="entry name" value="PAN_1"/>
    <property type="match status" value="1"/>
</dbReference>
<dbReference type="Proteomes" id="UP001056384">
    <property type="component" value="Chromosome 3"/>
</dbReference>
<feature type="region of interest" description="Disordered" evidence="3">
    <location>
        <begin position="374"/>
        <end position="407"/>
    </location>
</feature>
<proteinExistence type="predicted"/>
<keyword evidence="6" id="KW-1185">Reference proteome</keyword>
<dbReference type="EMBL" id="CP099420">
    <property type="protein sequence ID" value="USW50795.1"/>
    <property type="molecule type" value="Genomic_DNA"/>
</dbReference>
<feature type="compositionally biased region" description="Low complexity" evidence="3">
    <location>
        <begin position="374"/>
        <end position="403"/>
    </location>
</feature>
<evidence type="ECO:0000256" key="2">
    <source>
        <dbReference type="ARBA" id="ARBA00023157"/>
    </source>
</evidence>
<protein>
    <submittedName>
        <fullName evidence="5">PAN/Apple domain-containing protein</fullName>
    </submittedName>
</protein>
<evidence type="ECO:0000259" key="4">
    <source>
        <dbReference type="Pfam" id="PF00024"/>
    </source>
</evidence>
<dbReference type="InterPro" id="IPR003609">
    <property type="entry name" value="Pan_app"/>
</dbReference>
<dbReference type="GO" id="GO:0006508">
    <property type="term" value="P:proteolysis"/>
    <property type="evidence" value="ECO:0007669"/>
    <property type="project" value="InterPro"/>
</dbReference>
<keyword evidence="2" id="KW-1015">Disulfide bond</keyword>
<keyword evidence="1" id="KW-0677">Repeat</keyword>
<name>A0A9Q9AKP0_9PEZI</name>
<accession>A0A9Q9AKP0</accession>
<dbReference type="GO" id="GO:0005576">
    <property type="term" value="C:extracellular region"/>
    <property type="evidence" value="ECO:0007669"/>
    <property type="project" value="InterPro"/>
</dbReference>
<feature type="domain" description="Apple" evidence="4">
    <location>
        <begin position="290"/>
        <end position="338"/>
    </location>
</feature>
<sequence>MGNVCSFDSPDLVRTVAVAAAGGAVAVIPTFAASAANLAFLSVKGSFTGTFAFAGSGAQPTVCSFPTQVNGNPASITPYIIGNDNARTNCNVIALATTVDGGGSTTVTGPVSCPSVFLNDLPIGSYKLEFDAPFPTNLGSNPSAISIATNSFSWTTPLTASTTTLSQSTVTESTTTDVTQTNTVTVPPADETSTTTITTATSTDTVYAPAQKKSTVFTATTTRTSTSTAQKTLPQSTVTKYSCPTTPAYCPNGAAPKDLTKCPAADNTCYTSSDNHVYQLECGTDRPGKDVTMRKCTTMEVCLATCAKTSGCNAVAYYPADRRCYLKSSSGSAVKNSQVVGARLVSKYSKKKDRRGAINLGGNPDFTYPPTPAVSTATVSPATTTTTRTLAGTTTTQTSTVTSGDPASTSIVTVDEGSISTVTRTSTRTVSAKKTVYKTITVTSNVSPKATTTVTEKRCSTRKGYGYGY</sequence>
<dbReference type="InterPro" id="IPR000177">
    <property type="entry name" value="Apple"/>
</dbReference>
<dbReference type="CDD" id="cd01100">
    <property type="entry name" value="APPLE_Factor_XI_like"/>
    <property type="match status" value="1"/>
</dbReference>
<reference evidence="5" key="1">
    <citation type="submission" date="2022-06" db="EMBL/GenBank/DDBJ databases">
        <title>Complete genome sequences of two strains of the flax pathogen Septoria linicola.</title>
        <authorList>
            <person name="Lapalu N."/>
            <person name="Simon A."/>
            <person name="Demenou B."/>
            <person name="Paumier D."/>
            <person name="Guillot M.-P."/>
            <person name="Gout L."/>
            <person name="Valade R."/>
        </authorList>
    </citation>
    <scope>NUCLEOTIDE SEQUENCE</scope>
    <source>
        <strain evidence="5">SE15195</strain>
    </source>
</reference>
<gene>
    <name evidence="5" type="ORF">Slin15195_G041140</name>
</gene>
<dbReference type="Gene3D" id="3.50.4.10">
    <property type="entry name" value="Hepatocyte Growth Factor"/>
    <property type="match status" value="1"/>
</dbReference>
<evidence type="ECO:0000313" key="6">
    <source>
        <dbReference type="Proteomes" id="UP001056384"/>
    </source>
</evidence>
<organism evidence="5 6">
    <name type="scientific">Septoria linicola</name>
    <dbReference type="NCBI Taxonomy" id="215465"/>
    <lineage>
        <taxon>Eukaryota</taxon>
        <taxon>Fungi</taxon>
        <taxon>Dikarya</taxon>
        <taxon>Ascomycota</taxon>
        <taxon>Pezizomycotina</taxon>
        <taxon>Dothideomycetes</taxon>
        <taxon>Dothideomycetidae</taxon>
        <taxon>Mycosphaerellales</taxon>
        <taxon>Mycosphaerellaceae</taxon>
        <taxon>Septoria</taxon>
    </lineage>
</organism>
<evidence type="ECO:0000256" key="1">
    <source>
        <dbReference type="ARBA" id="ARBA00022737"/>
    </source>
</evidence>
<evidence type="ECO:0000256" key="3">
    <source>
        <dbReference type="SAM" id="MobiDB-lite"/>
    </source>
</evidence>
<evidence type="ECO:0000313" key="5">
    <source>
        <dbReference type="EMBL" id="USW50795.1"/>
    </source>
</evidence>
<dbReference type="AlphaFoldDB" id="A0A9Q9AKP0"/>